<accession>A0A7W7PIS8</accession>
<reference evidence="1 2" key="1">
    <citation type="submission" date="2020-08" db="EMBL/GenBank/DDBJ databases">
        <title>Genomic Encyclopedia of Type Strains, Phase III (KMG-III): the genomes of soil and plant-associated and newly described type strains.</title>
        <authorList>
            <person name="Whitman W."/>
        </authorList>
    </citation>
    <scope>NUCLEOTIDE SEQUENCE [LARGE SCALE GENOMIC DNA]</scope>
    <source>
        <strain evidence="1 2">CECT 3266</strain>
    </source>
</reference>
<evidence type="ECO:0000313" key="2">
    <source>
        <dbReference type="Proteomes" id="UP000556084"/>
    </source>
</evidence>
<comment type="caution">
    <text evidence="1">The sequence shown here is derived from an EMBL/GenBank/DDBJ whole genome shotgun (WGS) entry which is preliminary data.</text>
</comment>
<gene>
    <name evidence="1" type="ORF">FHS39_000422</name>
</gene>
<name>A0A7W7PIS8_9ACTN</name>
<dbReference type="Proteomes" id="UP000556084">
    <property type="component" value="Unassembled WGS sequence"/>
</dbReference>
<organism evidence="1 2">
    <name type="scientific">Streptomyces olivoverticillatus</name>
    <dbReference type="NCBI Taxonomy" id="66427"/>
    <lineage>
        <taxon>Bacteria</taxon>
        <taxon>Bacillati</taxon>
        <taxon>Actinomycetota</taxon>
        <taxon>Actinomycetes</taxon>
        <taxon>Kitasatosporales</taxon>
        <taxon>Streptomycetaceae</taxon>
        <taxon>Streptomyces</taxon>
    </lineage>
</organism>
<protein>
    <submittedName>
        <fullName evidence="1">Uncharacterized protein</fullName>
    </submittedName>
</protein>
<proteinExistence type="predicted"/>
<evidence type="ECO:0000313" key="1">
    <source>
        <dbReference type="EMBL" id="MBB4891422.1"/>
    </source>
</evidence>
<dbReference type="EMBL" id="JACHJH010000001">
    <property type="protein sequence ID" value="MBB4891422.1"/>
    <property type="molecule type" value="Genomic_DNA"/>
</dbReference>
<dbReference type="AlphaFoldDB" id="A0A7W7PIS8"/>
<keyword evidence="2" id="KW-1185">Reference proteome</keyword>
<sequence length="101" mass="10615">MISFITSSKMTDRQVFAARSLGVAPVTALFQGTGLSGAVPALPLHLEERPTKASAVTAAAQAQAQAYAPAAAANGAGSRNEQHQHQTMWAFRGLEPWRDPA</sequence>
<dbReference type="RefSeq" id="WP_184346020.1">
    <property type="nucleotide sequence ID" value="NZ_JACHJH010000001.1"/>
</dbReference>